<evidence type="ECO:0000313" key="3">
    <source>
        <dbReference type="Proteomes" id="UP000202440"/>
    </source>
</evidence>
<dbReference type="Proteomes" id="UP000202440">
    <property type="component" value="Chromosome"/>
</dbReference>
<sequence>MPLPAGYAQLSQAQQQWYWSVCGPSLLDCQWCPARPDWLIIPDSLPEQPPEFSSSRLGFRFEQLWQQYFALMAIDARFNIQVRSTERTLGELDVIMRADEHAMHLELALKFYLGFGDDWIGPNRRDYLADKIQHTQQRQLPLAQHPQTQQSLEPQWRPQQSQALMRGCLFHPADPAYQGQLPSEVNPDHWRGHWCHMHAADRYLPDGDWYILAKPDWISPVTAPISVSRDEVLTYCRRHFQSLDTGLCLIKVPADGTALVEQQRWMLMPDHWPR</sequence>
<dbReference type="AlphaFoldDB" id="A0A222FN97"/>
<reference evidence="2 3" key="1">
    <citation type="submission" date="2017-07" db="EMBL/GenBank/DDBJ databases">
        <title>Annotated genome sequence of Bacterioplanes sanyensis isolated from Red Sea.</title>
        <authorList>
            <person name="Rehman Z.U."/>
        </authorList>
    </citation>
    <scope>NUCLEOTIDE SEQUENCE [LARGE SCALE GENOMIC DNA]</scope>
    <source>
        <strain evidence="2 3">NV9</strain>
    </source>
</reference>
<keyword evidence="3" id="KW-1185">Reference proteome</keyword>
<organism evidence="2 3">
    <name type="scientific">Bacterioplanes sanyensis</name>
    <dbReference type="NCBI Taxonomy" id="1249553"/>
    <lineage>
        <taxon>Bacteria</taxon>
        <taxon>Pseudomonadati</taxon>
        <taxon>Pseudomonadota</taxon>
        <taxon>Gammaproteobacteria</taxon>
        <taxon>Oceanospirillales</taxon>
        <taxon>Oceanospirillaceae</taxon>
        <taxon>Bacterioplanes</taxon>
    </lineage>
</organism>
<dbReference type="KEGG" id="bsan:CHH28_18330"/>
<accession>A0A222FN97</accession>
<evidence type="ECO:0000313" key="2">
    <source>
        <dbReference type="EMBL" id="ASP40505.1"/>
    </source>
</evidence>
<protein>
    <recommendedName>
        <fullName evidence="4">DUF1853 domain-containing protein</fullName>
    </recommendedName>
</protein>
<evidence type="ECO:0008006" key="4">
    <source>
        <dbReference type="Google" id="ProtNLM"/>
    </source>
</evidence>
<proteinExistence type="predicted"/>
<feature type="region of interest" description="Disordered" evidence="1">
    <location>
        <begin position="138"/>
        <end position="157"/>
    </location>
</feature>
<dbReference type="EMBL" id="CP022530">
    <property type="protein sequence ID" value="ASP40505.1"/>
    <property type="molecule type" value="Genomic_DNA"/>
</dbReference>
<evidence type="ECO:0000256" key="1">
    <source>
        <dbReference type="SAM" id="MobiDB-lite"/>
    </source>
</evidence>
<gene>
    <name evidence="2" type="ORF">CHH28_18330</name>
</gene>
<name>A0A222FN97_9GAMM</name>
<dbReference type="Pfam" id="PF08907">
    <property type="entry name" value="DUF1853"/>
    <property type="match status" value="1"/>
</dbReference>
<dbReference type="InterPro" id="IPR015003">
    <property type="entry name" value="DUF1853"/>
</dbReference>